<dbReference type="PIRSF" id="PIRSF005211">
    <property type="entry name" value="Ab_hydro_YheT"/>
    <property type="match status" value="1"/>
</dbReference>
<accession>A0A2G8JFD9</accession>
<dbReference type="AlphaFoldDB" id="A0A2G8JFD9"/>
<dbReference type="PROSITE" id="PS01133">
    <property type="entry name" value="UPF0017"/>
    <property type="match status" value="1"/>
</dbReference>
<dbReference type="InterPro" id="IPR029058">
    <property type="entry name" value="AB_hydrolase_fold"/>
</dbReference>
<evidence type="ECO:0000313" key="4">
    <source>
        <dbReference type="EMBL" id="PIK34466.1"/>
    </source>
</evidence>
<comment type="caution">
    <text evidence="4">The sequence shown here is derived from an EMBL/GenBank/DDBJ whole genome shotgun (WGS) entry which is preliminary data.</text>
</comment>
<comment type="similarity">
    <text evidence="1">Belongs to the AB hydrolase superfamily. AB hydrolase 4 family.</text>
</comment>
<keyword evidence="3" id="KW-0378">Hydrolase</keyword>
<organism evidence="4 5">
    <name type="scientific">Stichopus japonicus</name>
    <name type="common">Sea cucumber</name>
    <dbReference type="NCBI Taxonomy" id="307972"/>
    <lineage>
        <taxon>Eukaryota</taxon>
        <taxon>Metazoa</taxon>
        <taxon>Echinodermata</taxon>
        <taxon>Eleutherozoa</taxon>
        <taxon>Echinozoa</taxon>
        <taxon>Holothuroidea</taxon>
        <taxon>Aspidochirotacea</taxon>
        <taxon>Aspidochirotida</taxon>
        <taxon>Stichopodidae</taxon>
        <taxon>Apostichopus</taxon>
    </lineage>
</organism>
<dbReference type="GO" id="GO:0008126">
    <property type="term" value="F:acetylesterase activity"/>
    <property type="evidence" value="ECO:0007669"/>
    <property type="project" value="TreeGrafter"/>
</dbReference>
<sequence>MVTIDVLQRWGSTLALFSAGSVYVAYYLKRVVKRPMFACGNKKLEGFLRSHVPSAFQAYWPPFWCFQSHAHTILAVLFRLFIRKSYRREFTTTPDGGEIILDWLDANESSNISSDRRPTVLIMPGLTGSSQESYIKHYADDMQRLGFRSVVMNQRGYGGSKLRKLKRTSQSLVQHLSHPVFSTTTMANALLCKYAKRILCCIILLNYLAEYGSKAPLVGVLSVSAAWDLLKSNKSLEENLNWLLFNRFLTSNLRSYLKRNKHMIEDKYNVDHILESRTLYQFDNRVTAKMFGYKDATDYYTHASPYNKLNKIKVPTLCLNAADDPFAPLPTLPLTSANESSHVAMVVPMYGGHLGFMLGAIPIGKTLINRVFSEFMTAMFNHEDEMSKITR</sequence>
<dbReference type="PANTHER" id="PTHR10794">
    <property type="entry name" value="ABHYDROLASE DOMAIN-CONTAINING PROTEIN"/>
    <property type="match status" value="1"/>
</dbReference>
<dbReference type="InterPro" id="IPR012020">
    <property type="entry name" value="ABHD4"/>
</dbReference>
<dbReference type="PANTHER" id="PTHR10794:SF63">
    <property type="entry name" value="ALPHA_BETA HYDROLASE 1, ISOFORM A"/>
    <property type="match status" value="1"/>
</dbReference>
<dbReference type="Proteomes" id="UP000230750">
    <property type="component" value="Unassembled WGS sequence"/>
</dbReference>
<dbReference type="OrthoDB" id="247542at2759"/>
<evidence type="ECO:0000256" key="3">
    <source>
        <dbReference type="ARBA" id="ARBA00022801"/>
    </source>
</evidence>
<name>A0A2G8JFD9_STIJA</name>
<reference evidence="4 5" key="1">
    <citation type="journal article" date="2017" name="PLoS Biol.">
        <title>The sea cucumber genome provides insights into morphological evolution and visceral regeneration.</title>
        <authorList>
            <person name="Zhang X."/>
            <person name="Sun L."/>
            <person name="Yuan J."/>
            <person name="Sun Y."/>
            <person name="Gao Y."/>
            <person name="Zhang L."/>
            <person name="Li S."/>
            <person name="Dai H."/>
            <person name="Hamel J.F."/>
            <person name="Liu C."/>
            <person name="Yu Y."/>
            <person name="Liu S."/>
            <person name="Lin W."/>
            <person name="Guo K."/>
            <person name="Jin S."/>
            <person name="Xu P."/>
            <person name="Storey K.B."/>
            <person name="Huan P."/>
            <person name="Zhang T."/>
            <person name="Zhou Y."/>
            <person name="Zhang J."/>
            <person name="Lin C."/>
            <person name="Li X."/>
            <person name="Xing L."/>
            <person name="Huo D."/>
            <person name="Sun M."/>
            <person name="Wang L."/>
            <person name="Mercier A."/>
            <person name="Li F."/>
            <person name="Yang H."/>
            <person name="Xiang J."/>
        </authorList>
    </citation>
    <scope>NUCLEOTIDE SEQUENCE [LARGE SCALE GENOMIC DNA]</scope>
    <source>
        <strain evidence="4">Shaxun</strain>
        <tissue evidence="4">Muscle</tissue>
    </source>
</reference>
<proteinExistence type="inferred from homology"/>
<protein>
    <submittedName>
        <fullName evidence="4">Putative phospholipase ABHD3</fullName>
    </submittedName>
</protein>
<dbReference type="InterPro" id="IPR050960">
    <property type="entry name" value="AB_hydrolase_4_sf"/>
</dbReference>
<evidence type="ECO:0000313" key="5">
    <source>
        <dbReference type="Proteomes" id="UP000230750"/>
    </source>
</evidence>
<keyword evidence="2" id="KW-0719">Serine esterase</keyword>
<dbReference type="GO" id="GO:0051793">
    <property type="term" value="P:medium-chain fatty acid catabolic process"/>
    <property type="evidence" value="ECO:0007669"/>
    <property type="project" value="TreeGrafter"/>
</dbReference>
<evidence type="ECO:0000256" key="1">
    <source>
        <dbReference type="ARBA" id="ARBA00010884"/>
    </source>
</evidence>
<dbReference type="GO" id="GO:0047372">
    <property type="term" value="F:monoacylglycerol lipase activity"/>
    <property type="evidence" value="ECO:0007669"/>
    <property type="project" value="TreeGrafter"/>
</dbReference>
<dbReference type="Gene3D" id="3.40.50.1820">
    <property type="entry name" value="alpha/beta hydrolase"/>
    <property type="match status" value="2"/>
</dbReference>
<dbReference type="STRING" id="307972.A0A2G8JFD9"/>
<dbReference type="GO" id="GO:0051792">
    <property type="term" value="P:medium-chain fatty acid biosynthetic process"/>
    <property type="evidence" value="ECO:0007669"/>
    <property type="project" value="TreeGrafter"/>
</dbReference>
<gene>
    <name evidence="4" type="ORF">BSL78_28706</name>
</gene>
<evidence type="ECO:0000256" key="2">
    <source>
        <dbReference type="ARBA" id="ARBA00022487"/>
    </source>
</evidence>
<dbReference type="InterPro" id="IPR000952">
    <property type="entry name" value="AB_hydrolase_4_CS"/>
</dbReference>
<dbReference type="EMBL" id="MRZV01002165">
    <property type="protein sequence ID" value="PIK34466.1"/>
    <property type="molecule type" value="Genomic_DNA"/>
</dbReference>
<keyword evidence="5" id="KW-1185">Reference proteome</keyword>
<dbReference type="SUPFAM" id="SSF53474">
    <property type="entry name" value="alpha/beta-Hydrolases"/>
    <property type="match status" value="1"/>
</dbReference>